<feature type="domain" description="Domain of unknown function at the cortex 1" evidence="2">
    <location>
        <begin position="68"/>
        <end position="233"/>
    </location>
</feature>
<reference evidence="3 4" key="1">
    <citation type="journal article" date="2024" name="Nat. Commun.">
        <title>Phylogenomics reveals the evolutionary origins of lichenization in chlorophyte algae.</title>
        <authorList>
            <person name="Puginier C."/>
            <person name="Libourel C."/>
            <person name="Otte J."/>
            <person name="Skaloud P."/>
            <person name="Haon M."/>
            <person name="Grisel S."/>
            <person name="Petersen M."/>
            <person name="Berrin J.G."/>
            <person name="Delaux P.M."/>
            <person name="Dal Grande F."/>
            <person name="Keller J."/>
        </authorList>
    </citation>
    <scope>NUCLEOTIDE SEQUENCE [LARGE SCALE GENOMIC DNA]</scope>
    <source>
        <strain evidence="3 4">SAG 2036</strain>
    </source>
</reference>
<keyword evidence="4" id="KW-1185">Reference proteome</keyword>
<dbReference type="AlphaFoldDB" id="A0AAW1P379"/>
<accession>A0AAW1P379</accession>
<feature type="region of interest" description="Disordered" evidence="1">
    <location>
        <begin position="224"/>
        <end position="255"/>
    </location>
</feature>
<dbReference type="PANTHER" id="PTHR34826:SF2">
    <property type="entry name" value="UPF0590 PROTEIN C409.17C"/>
    <property type="match status" value="1"/>
</dbReference>
<evidence type="ECO:0000259" key="2">
    <source>
        <dbReference type="Pfam" id="PF08588"/>
    </source>
</evidence>
<dbReference type="InterPro" id="IPR013897">
    <property type="entry name" value="Duc1"/>
</dbReference>
<sequence length="274" mass="28974">MAIEQLDPEYKALAEAAALHEQHTDDGPHNPTAAAIAQATTPELPPPQQWPDKPMIIKSAMPATHLMTERVNTGPAMPISTDLFTGTAKLWVAGLTTTPPGIFEGHKRRTMLVVQGRFKSPLHFNDVLTGQYFPGPLMKIPAPILINTILAISRKLNPSMEIGSVKKPSMLAPVIATAQAINVAEPGSEPSLHAPPVEDMSLLGPSFEAAAGKPATGDQRKYTMAHNKAARDHRVAQTSGDGKCGTNGSSDHAPDALTSRVCSLSQPALAALAN</sequence>
<feature type="compositionally biased region" description="Polar residues" evidence="1">
    <location>
        <begin position="236"/>
        <end position="250"/>
    </location>
</feature>
<dbReference type="Proteomes" id="UP001465755">
    <property type="component" value="Unassembled WGS sequence"/>
</dbReference>
<dbReference type="PANTHER" id="PTHR34826">
    <property type="entry name" value="UPF0590 PROTEIN C409.17C"/>
    <property type="match status" value="1"/>
</dbReference>
<comment type="caution">
    <text evidence="3">The sequence shown here is derived from an EMBL/GenBank/DDBJ whole genome shotgun (WGS) entry which is preliminary data.</text>
</comment>
<evidence type="ECO:0000313" key="4">
    <source>
        <dbReference type="Proteomes" id="UP001465755"/>
    </source>
</evidence>
<gene>
    <name evidence="3" type="ORF">WJX73_010880</name>
</gene>
<evidence type="ECO:0000256" key="1">
    <source>
        <dbReference type="SAM" id="MobiDB-lite"/>
    </source>
</evidence>
<organism evidence="3 4">
    <name type="scientific">Symbiochloris irregularis</name>
    <dbReference type="NCBI Taxonomy" id="706552"/>
    <lineage>
        <taxon>Eukaryota</taxon>
        <taxon>Viridiplantae</taxon>
        <taxon>Chlorophyta</taxon>
        <taxon>core chlorophytes</taxon>
        <taxon>Trebouxiophyceae</taxon>
        <taxon>Trebouxiales</taxon>
        <taxon>Trebouxiaceae</taxon>
        <taxon>Symbiochloris</taxon>
    </lineage>
</organism>
<name>A0AAW1P379_9CHLO</name>
<proteinExistence type="predicted"/>
<dbReference type="EMBL" id="JALJOQ010000051">
    <property type="protein sequence ID" value="KAK9804498.1"/>
    <property type="molecule type" value="Genomic_DNA"/>
</dbReference>
<protein>
    <recommendedName>
        <fullName evidence="2">Domain of unknown function at the cortex 1 domain-containing protein</fullName>
    </recommendedName>
</protein>
<dbReference type="Pfam" id="PF08588">
    <property type="entry name" value="Duc1"/>
    <property type="match status" value="1"/>
</dbReference>
<evidence type="ECO:0000313" key="3">
    <source>
        <dbReference type="EMBL" id="KAK9804498.1"/>
    </source>
</evidence>